<sequence length="312" mass="35341">MPRFRKRTYRRKRVSGRSKTVARTRTYGRRKIRKTYRRPTRTMTRKSILNLTATKKRDTMIAGNTFPPAATNVGAMTVTSDSPAVLLWSPTAREIGSVPSTNLTLPVNTQRTSQTPFIVGLSEKITIRTGTSNAWRWRRIVFHMKGLPPGVNDYADPNLGRVWTKIDLSTGYDEYQRVNTPLPFTMVSPLYSFLFKGFGLNNFAATPRDWMDPITAPIDTSIINVKYDSTVNIRSGNDVGIVKTFNRWHGVRKNIYYGDEEIGGQLASSPWSTTSKMGCGDMYVCDIIVGNSSDPDDFLDFLPTTTLYWHEK</sequence>
<organism evidence="2">
    <name type="scientific">Genomoviridae sp</name>
    <dbReference type="NCBI Taxonomy" id="2202565"/>
    <lineage>
        <taxon>Viruses</taxon>
        <taxon>Monodnaviria</taxon>
        <taxon>Shotokuvirae</taxon>
        <taxon>Cressdnaviricota</taxon>
        <taxon>Repensiviricetes</taxon>
        <taxon>Geplafuvirales</taxon>
        <taxon>Genomoviridae</taxon>
    </lineage>
</organism>
<reference evidence="2" key="1">
    <citation type="submission" date="2020-04" db="EMBL/GenBank/DDBJ databases">
        <title>Genomes of microviruses in a sewage oxidation pond.</title>
        <authorList>
            <person name="Schreck J."/>
            <person name="Kraberger S."/>
            <person name="Scotch M."/>
            <person name="Halden R.U."/>
            <person name="Varsani A."/>
        </authorList>
    </citation>
    <scope>NUCLEOTIDE SEQUENCE</scope>
    <source>
        <strain evidence="2">6538_280</strain>
    </source>
</reference>
<proteinExistence type="predicted"/>
<accession>A0A858NFZ6</accession>
<feature type="region of interest" description="Disordered" evidence="1">
    <location>
        <begin position="1"/>
        <end position="22"/>
    </location>
</feature>
<dbReference type="EMBL" id="MT309833">
    <property type="protein sequence ID" value="QJB18583.1"/>
    <property type="molecule type" value="Genomic_DNA"/>
</dbReference>
<evidence type="ECO:0000256" key="1">
    <source>
        <dbReference type="SAM" id="MobiDB-lite"/>
    </source>
</evidence>
<protein>
    <submittedName>
        <fullName evidence="2">Capsid protein</fullName>
    </submittedName>
</protein>
<name>A0A858NFZ6_9VIRU</name>
<evidence type="ECO:0000313" key="2">
    <source>
        <dbReference type="EMBL" id="QJB18583.1"/>
    </source>
</evidence>